<evidence type="ECO:0000313" key="2">
    <source>
        <dbReference type="Proteomes" id="UP000769528"/>
    </source>
</evidence>
<keyword evidence="2" id="KW-1185">Reference proteome</keyword>
<sequence>MTIDRIILDEINSKDILIDNKNYNNYNFSNYKTKSFPNIKSLKSKELKESIEITPDILYGDEYSYNKLINLSTHVKFINNSSNSVKWIDSTKWIVNNLKNIDWKLIIKTFLMENLKSKFIISMIYDSISLRDSLRNNFGRDSSPKILYVAYRLDIINIIRLVSSILNIIENSKELKTFRIHIIKSLEILKGYREWLKILVQCLNYYKLSQTLNYKIVINDQYIIRYDNDLNNDDNFVELKLKLIDYDYDEEEDNAGFNYDLILLNNAITKDDLKLKKYLMDKNANDLKHLIELKDF</sequence>
<name>A0A9P8TFF4_9ASCO</name>
<reference evidence="1" key="2">
    <citation type="submission" date="2021-01" db="EMBL/GenBank/DDBJ databases">
        <authorList>
            <person name="Schikora-Tamarit M.A."/>
        </authorList>
    </citation>
    <scope>NUCLEOTIDE SEQUENCE</scope>
    <source>
        <strain evidence="1">CBS6341</strain>
    </source>
</reference>
<accession>A0A9P8TFF4</accession>
<proteinExistence type="predicted"/>
<reference evidence="1" key="1">
    <citation type="journal article" date="2021" name="Open Biol.">
        <title>Shared evolutionary footprints suggest mitochondrial oxidative damage underlies multiple complex I losses in fungi.</title>
        <authorList>
            <person name="Schikora-Tamarit M.A."/>
            <person name="Marcet-Houben M."/>
            <person name="Nosek J."/>
            <person name="Gabaldon T."/>
        </authorList>
    </citation>
    <scope>NUCLEOTIDE SEQUENCE</scope>
    <source>
        <strain evidence="1">CBS6341</strain>
    </source>
</reference>
<dbReference type="EMBL" id="JAEUBF010000637">
    <property type="protein sequence ID" value="KAH3676401.1"/>
    <property type="molecule type" value="Genomic_DNA"/>
</dbReference>
<evidence type="ECO:0000313" key="1">
    <source>
        <dbReference type="EMBL" id="KAH3676401.1"/>
    </source>
</evidence>
<dbReference type="AlphaFoldDB" id="A0A9P8TFF4"/>
<protein>
    <submittedName>
        <fullName evidence="1">Uncharacterized protein</fullName>
    </submittedName>
</protein>
<organism evidence="1 2">
    <name type="scientific">Wickerhamomyces mucosus</name>
    <dbReference type="NCBI Taxonomy" id="1378264"/>
    <lineage>
        <taxon>Eukaryota</taxon>
        <taxon>Fungi</taxon>
        <taxon>Dikarya</taxon>
        <taxon>Ascomycota</taxon>
        <taxon>Saccharomycotina</taxon>
        <taxon>Saccharomycetes</taxon>
        <taxon>Phaffomycetales</taxon>
        <taxon>Wickerhamomycetaceae</taxon>
        <taxon>Wickerhamomyces</taxon>
    </lineage>
</organism>
<gene>
    <name evidence="1" type="ORF">WICMUC_002032</name>
</gene>
<dbReference type="Proteomes" id="UP000769528">
    <property type="component" value="Unassembled WGS sequence"/>
</dbReference>
<comment type="caution">
    <text evidence="1">The sequence shown here is derived from an EMBL/GenBank/DDBJ whole genome shotgun (WGS) entry which is preliminary data.</text>
</comment>